<gene>
    <name evidence="2" type="ORF">ColSpa_09982</name>
</gene>
<keyword evidence="3" id="KW-1185">Reference proteome</keyword>
<evidence type="ECO:0000313" key="3">
    <source>
        <dbReference type="Proteomes" id="UP001055115"/>
    </source>
</evidence>
<evidence type="ECO:0000256" key="1">
    <source>
        <dbReference type="SAM" id="MobiDB-lite"/>
    </source>
</evidence>
<feature type="compositionally biased region" description="Low complexity" evidence="1">
    <location>
        <begin position="21"/>
        <end position="35"/>
    </location>
</feature>
<proteinExistence type="predicted"/>
<comment type="caution">
    <text evidence="2">The sequence shown here is derived from an EMBL/GenBank/DDBJ whole genome shotgun (WGS) entry which is preliminary data.</text>
</comment>
<feature type="region of interest" description="Disordered" evidence="1">
    <location>
        <begin position="1"/>
        <end position="56"/>
    </location>
</feature>
<dbReference type="AlphaFoldDB" id="A0AA37UKC2"/>
<name>A0AA37UKC2_9PEZI</name>
<protein>
    <submittedName>
        <fullName evidence="2">Uncharacterized protein</fullName>
    </submittedName>
</protein>
<evidence type="ECO:0000313" key="2">
    <source>
        <dbReference type="EMBL" id="GKT49801.1"/>
    </source>
</evidence>
<dbReference type="Proteomes" id="UP001055115">
    <property type="component" value="Unassembled WGS sequence"/>
</dbReference>
<sequence>MSSLKRLLNEEDEELHYPDLSSVSSYGSVPPSYQGDQDYTGYHPRQTQSQGLDMSQETPVLEDLHSIHDVFSNILFQYTPGEQLGAINFGDHREEAPYDFEQALETWGENIAAVSPTSYTYSSPNPLLDHRKTPYP</sequence>
<feature type="compositionally biased region" description="Polar residues" evidence="1">
    <location>
        <begin position="45"/>
        <end position="56"/>
    </location>
</feature>
<reference evidence="2 3" key="1">
    <citation type="submission" date="2022-03" db="EMBL/GenBank/DDBJ databases">
        <title>Genome data of Colletotrichum spp.</title>
        <authorList>
            <person name="Utami Y.D."/>
            <person name="Hiruma K."/>
        </authorList>
    </citation>
    <scope>NUCLEOTIDE SEQUENCE [LARGE SCALE GENOMIC DNA]</scope>
    <source>
        <strain evidence="2 3">MAFF 239500</strain>
    </source>
</reference>
<dbReference type="GeneID" id="73330784"/>
<dbReference type="EMBL" id="BQXU01000032">
    <property type="protein sequence ID" value="GKT49801.1"/>
    <property type="molecule type" value="Genomic_DNA"/>
</dbReference>
<dbReference type="RefSeq" id="XP_049132151.1">
    <property type="nucleotide sequence ID" value="XM_049276194.1"/>
</dbReference>
<accession>A0AA37UKC2</accession>
<organism evidence="2 3">
    <name type="scientific">Colletotrichum spaethianum</name>
    <dbReference type="NCBI Taxonomy" id="700344"/>
    <lineage>
        <taxon>Eukaryota</taxon>
        <taxon>Fungi</taxon>
        <taxon>Dikarya</taxon>
        <taxon>Ascomycota</taxon>
        <taxon>Pezizomycotina</taxon>
        <taxon>Sordariomycetes</taxon>
        <taxon>Hypocreomycetidae</taxon>
        <taxon>Glomerellales</taxon>
        <taxon>Glomerellaceae</taxon>
        <taxon>Colletotrichum</taxon>
        <taxon>Colletotrichum spaethianum species complex</taxon>
    </lineage>
</organism>